<evidence type="ECO:0000313" key="12">
    <source>
        <dbReference type="Proteomes" id="UP000593563"/>
    </source>
</evidence>
<keyword evidence="5 10" id="KW-0732">Signal</keyword>
<dbReference type="FunFam" id="3.80.10.10:FF:000041">
    <property type="entry name" value="LRR receptor-like serine/threonine-protein kinase ERECTA"/>
    <property type="match status" value="1"/>
</dbReference>
<dbReference type="AlphaFoldDB" id="A0A6L5B8E0"/>
<dbReference type="GO" id="GO:0005576">
    <property type="term" value="C:extracellular region"/>
    <property type="evidence" value="ECO:0007669"/>
    <property type="project" value="UniProtKB-SubCell"/>
</dbReference>
<proteinExistence type="predicted"/>
<accession>A0A6L5B8E0</accession>
<dbReference type="PANTHER" id="PTHR32093">
    <property type="entry name" value="LEUCINE-RICH REPEAT EXTENSIN-LIKE PROTEIN 3-RELATED"/>
    <property type="match status" value="1"/>
</dbReference>
<sequence>MTKLCFSRAIFLIIVSYSFFHNLITSGASISHDNHNREALEIVIGGGYLSPAEPPEDCPPPSPPPCPPPTPPPTCPPPPPPPGNQPSHPPQKSPRASPSSPLSASLIRVARVIRNFGKPIEYDPKHYKDTWKGDDPCTYSGVICDKVKNKRTAVGIDFNGNRFGGKGGKLLDINTIVGSIPDLMFFHANSNNFTGAPANISKLRNLFELDLSNNKMIGEFPKDVLKASSLSFLDLRFNSLNGTVPAEAFKLYLDVLFLNNNQFTGYIPQNLGDVRALYLTLANNLFTGHIPSSIGNCNKTLVEVLFLNNSLTGCLPYEIGNLKFLRVFDVSKNQLTGPIPHSFECLENMELMNLSQNYFTNEVPEMLCKLGKLSKLTLNNNYFTQVGAECRKLISQNMLNINMNCIKDLPNQRPDAECKKFYLQYTACPNENSLLQSMSCPVKTTESSLDSVPRPAMAPSPSYAALGIHH</sequence>
<evidence type="ECO:0000256" key="9">
    <source>
        <dbReference type="SAM" id="MobiDB-lite"/>
    </source>
</evidence>
<dbReference type="Gene3D" id="3.80.10.10">
    <property type="entry name" value="Ribonuclease Inhibitor"/>
    <property type="match status" value="3"/>
</dbReference>
<name>A0A6L5B8E0_APIGR</name>
<evidence type="ECO:0000256" key="2">
    <source>
        <dbReference type="ARBA" id="ARBA00004613"/>
    </source>
</evidence>
<evidence type="ECO:0000256" key="8">
    <source>
        <dbReference type="ARBA" id="ARBA00023180"/>
    </source>
</evidence>
<keyword evidence="12" id="KW-1185">Reference proteome</keyword>
<evidence type="ECO:0000256" key="7">
    <source>
        <dbReference type="ARBA" id="ARBA00023136"/>
    </source>
</evidence>
<feature type="signal peptide" evidence="10">
    <location>
        <begin position="1"/>
        <end position="20"/>
    </location>
</feature>
<evidence type="ECO:0000256" key="4">
    <source>
        <dbReference type="ARBA" id="ARBA00022614"/>
    </source>
</evidence>
<dbReference type="GO" id="GO:0016020">
    <property type="term" value="C:membrane"/>
    <property type="evidence" value="ECO:0007669"/>
    <property type="project" value="UniProtKB-SubCell"/>
</dbReference>
<dbReference type="Pfam" id="PF00560">
    <property type="entry name" value="LRR_1"/>
    <property type="match status" value="3"/>
</dbReference>
<keyword evidence="7" id="KW-0472">Membrane</keyword>
<evidence type="ECO:0000256" key="3">
    <source>
        <dbReference type="ARBA" id="ARBA00022525"/>
    </source>
</evidence>
<protein>
    <recommendedName>
        <fullName evidence="13">Leucine-rich repeat-containing N-terminal plant-type domain-containing protein</fullName>
    </recommendedName>
</protein>
<evidence type="ECO:0008006" key="13">
    <source>
        <dbReference type="Google" id="ProtNLM"/>
    </source>
</evidence>
<keyword evidence="3" id="KW-0964">Secreted</keyword>
<evidence type="ECO:0000256" key="1">
    <source>
        <dbReference type="ARBA" id="ARBA00004370"/>
    </source>
</evidence>
<feature type="region of interest" description="Disordered" evidence="9">
    <location>
        <begin position="51"/>
        <end position="102"/>
    </location>
</feature>
<dbReference type="InterPro" id="IPR051582">
    <property type="entry name" value="LRR_extensin-like_regulator"/>
</dbReference>
<comment type="caution">
    <text evidence="11">The sequence shown here is derived from an EMBL/GenBank/DDBJ whole genome shotgun (WGS) entry which is preliminary data.</text>
</comment>
<keyword evidence="6" id="KW-0677">Repeat</keyword>
<dbReference type="InterPro" id="IPR001611">
    <property type="entry name" value="Leu-rich_rpt"/>
</dbReference>
<dbReference type="PANTHER" id="PTHR32093:SF131">
    <property type="entry name" value="LEUCINE-RICH REPEAT-CONTAINING N-TERMINAL PLANT-TYPE DOMAIN-CONTAINING PROTEIN"/>
    <property type="match status" value="1"/>
</dbReference>
<dbReference type="SUPFAM" id="SSF52058">
    <property type="entry name" value="L domain-like"/>
    <property type="match status" value="1"/>
</dbReference>
<reference evidence="11" key="1">
    <citation type="submission" date="2020-01" db="EMBL/GenBank/DDBJ databases">
        <title>The Celery Genome Sequence Reveals Sequential Paleo-tetraploidization, Resistance Gene Elimination, Karyotype Evolution, and Functional Innovation in Apiales.</title>
        <authorList>
            <person name="Song X."/>
        </authorList>
    </citation>
    <scope>NUCLEOTIDE SEQUENCE</scope>
    <source>
        <tissue evidence="11">Leaf</tissue>
    </source>
</reference>
<comment type="subcellular location">
    <subcellularLocation>
        <location evidence="1">Membrane</location>
    </subcellularLocation>
    <subcellularLocation>
        <location evidence="2">Secreted</location>
    </subcellularLocation>
</comment>
<organism evidence="11 12">
    <name type="scientific">Apium graveolens</name>
    <name type="common">Celery</name>
    <dbReference type="NCBI Taxonomy" id="4045"/>
    <lineage>
        <taxon>Eukaryota</taxon>
        <taxon>Viridiplantae</taxon>
        <taxon>Streptophyta</taxon>
        <taxon>Embryophyta</taxon>
        <taxon>Tracheophyta</taxon>
        <taxon>Spermatophyta</taxon>
        <taxon>Magnoliopsida</taxon>
        <taxon>eudicotyledons</taxon>
        <taxon>Gunneridae</taxon>
        <taxon>Pentapetalae</taxon>
        <taxon>asterids</taxon>
        <taxon>campanulids</taxon>
        <taxon>Apiales</taxon>
        <taxon>Apiaceae</taxon>
        <taxon>Apioideae</taxon>
        <taxon>apioid superclade</taxon>
        <taxon>Apieae</taxon>
        <taxon>Apium</taxon>
    </lineage>
</organism>
<keyword evidence="8" id="KW-0325">Glycoprotein</keyword>
<evidence type="ECO:0000313" key="11">
    <source>
        <dbReference type="EMBL" id="KAF1001675.1"/>
    </source>
</evidence>
<feature type="compositionally biased region" description="Low complexity" evidence="9">
    <location>
        <begin position="93"/>
        <end position="102"/>
    </location>
</feature>
<evidence type="ECO:0000256" key="10">
    <source>
        <dbReference type="SAM" id="SignalP"/>
    </source>
</evidence>
<keyword evidence="4" id="KW-0433">Leucine-rich repeat</keyword>
<dbReference type="InterPro" id="IPR032675">
    <property type="entry name" value="LRR_dom_sf"/>
</dbReference>
<evidence type="ECO:0000256" key="5">
    <source>
        <dbReference type="ARBA" id="ARBA00022729"/>
    </source>
</evidence>
<feature type="chain" id="PRO_5026869273" description="Leucine-rich repeat-containing N-terminal plant-type domain-containing protein" evidence="10">
    <location>
        <begin position="21"/>
        <end position="470"/>
    </location>
</feature>
<dbReference type="EMBL" id="WRXP01003175">
    <property type="protein sequence ID" value="KAF1001675.1"/>
    <property type="molecule type" value="Genomic_DNA"/>
</dbReference>
<feature type="compositionally biased region" description="Pro residues" evidence="9">
    <location>
        <begin position="57"/>
        <end position="92"/>
    </location>
</feature>
<dbReference type="Proteomes" id="UP000593563">
    <property type="component" value="Unassembled WGS sequence"/>
</dbReference>
<evidence type="ECO:0000256" key="6">
    <source>
        <dbReference type="ARBA" id="ARBA00022737"/>
    </source>
</evidence>
<gene>
    <name evidence="11" type="ORF">AG4045_018918</name>
</gene>